<keyword evidence="3 6" id="KW-0812">Transmembrane</keyword>
<evidence type="ECO:0000313" key="7">
    <source>
        <dbReference type="EMBL" id="TDY55351.1"/>
    </source>
</evidence>
<dbReference type="EMBL" id="SORI01000025">
    <property type="protein sequence ID" value="TDY55351.1"/>
    <property type="molecule type" value="Genomic_DNA"/>
</dbReference>
<organism evidence="7 8">
    <name type="scientific">Aminivibrio pyruvatiphilus</name>
    <dbReference type="NCBI Taxonomy" id="1005740"/>
    <lineage>
        <taxon>Bacteria</taxon>
        <taxon>Thermotogati</taxon>
        <taxon>Synergistota</taxon>
        <taxon>Synergistia</taxon>
        <taxon>Synergistales</taxon>
        <taxon>Aminobacteriaceae</taxon>
        <taxon>Aminivibrio</taxon>
    </lineage>
</organism>
<feature type="transmembrane region" description="Helical" evidence="6">
    <location>
        <begin position="115"/>
        <end position="138"/>
    </location>
</feature>
<evidence type="ECO:0000313" key="8">
    <source>
        <dbReference type="Proteomes" id="UP000295066"/>
    </source>
</evidence>
<reference evidence="7 8" key="1">
    <citation type="submission" date="2019-03" db="EMBL/GenBank/DDBJ databases">
        <title>Genomic Encyclopedia of Type Strains, Phase IV (KMG-IV): sequencing the most valuable type-strain genomes for metagenomic binning, comparative biology and taxonomic classification.</title>
        <authorList>
            <person name="Goeker M."/>
        </authorList>
    </citation>
    <scope>NUCLEOTIDE SEQUENCE [LARGE SCALE GENOMIC DNA]</scope>
    <source>
        <strain evidence="7 8">DSM 25964</strain>
    </source>
</reference>
<keyword evidence="8" id="KW-1185">Reference proteome</keyword>
<accession>A0A4R8M4X1</accession>
<evidence type="ECO:0000256" key="2">
    <source>
        <dbReference type="ARBA" id="ARBA00022475"/>
    </source>
</evidence>
<feature type="transmembrane region" description="Helical" evidence="6">
    <location>
        <begin position="189"/>
        <end position="215"/>
    </location>
</feature>
<feature type="transmembrane region" description="Helical" evidence="6">
    <location>
        <begin position="297"/>
        <end position="318"/>
    </location>
</feature>
<protein>
    <submittedName>
        <fullName evidence="7">Simple sugar transport system permease protein</fullName>
    </submittedName>
</protein>
<evidence type="ECO:0000256" key="4">
    <source>
        <dbReference type="ARBA" id="ARBA00022989"/>
    </source>
</evidence>
<dbReference type="GO" id="GO:0022857">
    <property type="term" value="F:transmembrane transporter activity"/>
    <property type="evidence" value="ECO:0007669"/>
    <property type="project" value="InterPro"/>
</dbReference>
<comment type="subcellular location">
    <subcellularLocation>
        <location evidence="1">Cell membrane</location>
        <topology evidence="1">Multi-pass membrane protein</topology>
    </subcellularLocation>
</comment>
<keyword evidence="2" id="KW-1003">Cell membrane</keyword>
<dbReference type="PANTHER" id="PTHR47089">
    <property type="entry name" value="ABC TRANSPORTER, PERMEASE PROTEIN"/>
    <property type="match status" value="1"/>
</dbReference>
<dbReference type="GO" id="GO:0005886">
    <property type="term" value="C:plasma membrane"/>
    <property type="evidence" value="ECO:0007669"/>
    <property type="project" value="UniProtKB-SubCell"/>
</dbReference>
<feature type="transmembrane region" description="Helical" evidence="6">
    <location>
        <begin position="236"/>
        <end position="259"/>
    </location>
</feature>
<feature type="transmembrane region" description="Helical" evidence="6">
    <location>
        <begin position="67"/>
        <end position="86"/>
    </location>
</feature>
<dbReference type="InterPro" id="IPR001851">
    <property type="entry name" value="ABC_transp_permease"/>
</dbReference>
<evidence type="ECO:0000256" key="6">
    <source>
        <dbReference type="SAM" id="Phobius"/>
    </source>
</evidence>
<dbReference type="Pfam" id="PF02653">
    <property type="entry name" value="BPD_transp_2"/>
    <property type="match status" value="1"/>
</dbReference>
<keyword evidence="7" id="KW-0813">Transport</keyword>
<dbReference type="AlphaFoldDB" id="A0A4R8M4X1"/>
<keyword evidence="7" id="KW-0762">Sugar transport</keyword>
<feature type="transmembrane region" description="Helical" evidence="6">
    <location>
        <begin position="93"/>
        <end position="109"/>
    </location>
</feature>
<comment type="caution">
    <text evidence="7">The sequence shown here is derived from an EMBL/GenBank/DDBJ whole genome shotgun (WGS) entry which is preliminary data.</text>
</comment>
<dbReference type="PANTHER" id="PTHR47089:SF1">
    <property type="entry name" value="GUANOSINE ABC TRANSPORTER PERMEASE PROTEIN NUPP"/>
    <property type="match status" value="1"/>
</dbReference>
<evidence type="ECO:0000256" key="1">
    <source>
        <dbReference type="ARBA" id="ARBA00004651"/>
    </source>
</evidence>
<sequence length="361" mass="39508">MRIKIEPRLTSTWKLSVAIPFFSLAAAIISGGVFLHFMGVSPLQAYRAILTSALGDGYGLSETVVKAIPLIMAGIAVMLSFTMLIWNIGAEGQIFMGAIAATAMVRFFYSDNRTVMLLLMFLAAAVAGGLWAAIAGYFRAKWNVNEIITTLMLNYVAMNFLNYFVFGPWRDPSSLGFPMTPPFPDSARLPVFWGTRIHGGLVLALLLPLLFWVILRFTRWGYEIRVMGENPKAAGFAGMSYLKNVVLVMFISGAIAGIAGMCELSGLQGRLQHGFSGGYGFTAIIVAWLARLHPIAIIFVSFLMGILLVGGETLQIVMRLPLSSVMVLQGLILFFVLGGEFFRKYTLRIIPAKDTPHKEGA</sequence>
<name>A0A4R8M4X1_9BACT</name>
<dbReference type="CDD" id="cd06580">
    <property type="entry name" value="TM_PBP1_transp_TpRbsC_like"/>
    <property type="match status" value="1"/>
</dbReference>
<feature type="transmembrane region" description="Helical" evidence="6">
    <location>
        <begin position="12"/>
        <end position="37"/>
    </location>
</feature>
<gene>
    <name evidence="7" type="ORF">C8D99_12532</name>
</gene>
<proteinExistence type="predicted"/>
<keyword evidence="5 6" id="KW-0472">Membrane</keyword>
<dbReference type="Proteomes" id="UP000295066">
    <property type="component" value="Unassembled WGS sequence"/>
</dbReference>
<feature type="transmembrane region" description="Helical" evidence="6">
    <location>
        <begin position="324"/>
        <end position="342"/>
    </location>
</feature>
<feature type="transmembrane region" description="Helical" evidence="6">
    <location>
        <begin position="150"/>
        <end position="169"/>
    </location>
</feature>
<keyword evidence="4 6" id="KW-1133">Transmembrane helix</keyword>
<evidence type="ECO:0000256" key="3">
    <source>
        <dbReference type="ARBA" id="ARBA00022692"/>
    </source>
</evidence>
<dbReference type="RefSeq" id="WP_208321195.1">
    <property type="nucleotide sequence ID" value="NZ_SORI01000025.1"/>
</dbReference>
<evidence type="ECO:0000256" key="5">
    <source>
        <dbReference type="ARBA" id="ARBA00023136"/>
    </source>
</evidence>